<dbReference type="RefSeq" id="WP_073612493.1">
    <property type="nucleotide sequence ID" value="NZ_FRFE01000004.1"/>
</dbReference>
<evidence type="ECO:0000313" key="2">
    <source>
        <dbReference type="Proteomes" id="UP000184603"/>
    </source>
</evidence>
<dbReference type="Proteomes" id="UP000184603">
    <property type="component" value="Unassembled WGS sequence"/>
</dbReference>
<keyword evidence="2" id="KW-1185">Reference proteome</keyword>
<dbReference type="EMBL" id="FRFE01000004">
    <property type="protein sequence ID" value="SHO45605.1"/>
    <property type="molecule type" value="Genomic_DNA"/>
</dbReference>
<organism evidence="1 2">
    <name type="scientific">Desulfopila aestuarii DSM 18488</name>
    <dbReference type="NCBI Taxonomy" id="1121416"/>
    <lineage>
        <taxon>Bacteria</taxon>
        <taxon>Pseudomonadati</taxon>
        <taxon>Thermodesulfobacteriota</taxon>
        <taxon>Desulfobulbia</taxon>
        <taxon>Desulfobulbales</taxon>
        <taxon>Desulfocapsaceae</taxon>
        <taxon>Desulfopila</taxon>
    </lineage>
</organism>
<accession>A0A1M7Y1I1</accession>
<protein>
    <submittedName>
        <fullName evidence="1">Uncharacterized protein</fullName>
    </submittedName>
</protein>
<name>A0A1M7Y1I1_9BACT</name>
<proteinExistence type="predicted"/>
<dbReference type="OrthoDB" id="5432180at2"/>
<evidence type="ECO:0000313" key="1">
    <source>
        <dbReference type="EMBL" id="SHO45605.1"/>
    </source>
</evidence>
<dbReference type="AlphaFoldDB" id="A0A1M7Y1I1"/>
<gene>
    <name evidence="1" type="ORF">SAMN02745220_01147</name>
</gene>
<reference evidence="1 2" key="1">
    <citation type="submission" date="2016-12" db="EMBL/GenBank/DDBJ databases">
        <authorList>
            <person name="Song W.-J."/>
            <person name="Kurnit D.M."/>
        </authorList>
    </citation>
    <scope>NUCLEOTIDE SEQUENCE [LARGE SCALE GENOMIC DNA]</scope>
    <source>
        <strain evidence="1 2">DSM 18488</strain>
    </source>
</reference>
<sequence length="84" mass="9950">MSDEQIKFLSLEQAMNLVAAIQEEEDIDEPQRRVLTVYNHEDQPMCWFDFEDTMKAVGQVDKSQLKEAVQNYILHHIPEWVLED</sequence>